<gene>
    <name evidence="1" type="ORF">GCM10007890_31430</name>
</gene>
<proteinExistence type="predicted"/>
<dbReference type="AlphaFoldDB" id="A0AA37TFQ4"/>
<dbReference type="Proteomes" id="UP001157440">
    <property type="component" value="Unassembled WGS sequence"/>
</dbReference>
<dbReference type="EMBL" id="BSPL01000017">
    <property type="protein sequence ID" value="GLS71130.1"/>
    <property type="molecule type" value="Genomic_DNA"/>
</dbReference>
<protein>
    <submittedName>
        <fullName evidence="1">Uncharacterized protein</fullName>
    </submittedName>
</protein>
<comment type="caution">
    <text evidence="1">The sequence shown here is derived from an EMBL/GenBank/DDBJ whole genome shotgun (WGS) entry which is preliminary data.</text>
</comment>
<keyword evidence="2" id="KW-1185">Reference proteome</keyword>
<evidence type="ECO:0000313" key="1">
    <source>
        <dbReference type="EMBL" id="GLS71130.1"/>
    </source>
</evidence>
<name>A0AA37TFQ4_9HYPH</name>
<organism evidence="1 2">
    <name type="scientific">Methylobacterium tardum</name>
    <dbReference type="NCBI Taxonomy" id="374432"/>
    <lineage>
        <taxon>Bacteria</taxon>
        <taxon>Pseudomonadati</taxon>
        <taxon>Pseudomonadota</taxon>
        <taxon>Alphaproteobacteria</taxon>
        <taxon>Hyphomicrobiales</taxon>
        <taxon>Methylobacteriaceae</taxon>
        <taxon>Methylobacterium</taxon>
    </lineage>
</organism>
<sequence length="73" mass="8084">MRIVHRIGRVIETLVVGGVTGTVALVSRALDATIGLVGRLSERLDARLAELARESRARRRQQGRRQIDPVTLK</sequence>
<evidence type="ECO:0000313" key="2">
    <source>
        <dbReference type="Proteomes" id="UP001157440"/>
    </source>
</evidence>
<accession>A0AA37TFQ4</accession>
<reference evidence="2" key="1">
    <citation type="journal article" date="2019" name="Int. J. Syst. Evol. Microbiol.">
        <title>The Global Catalogue of Microorganisms (GCM) 10K type strain sequencing project: providing services to taxonomists for standard genome sequencing and annotation.</title>
        <authorList>
            <consortium name="The Broad Institute Genomics Platform"/>
            <consortium name="The Broad Institute Genome Sequencing Center for Infectious Disease"/>
            <person name="Wu L."/>
            <person name="Ma J."/>
        </authorList>
    </citation>
    <scope>NUCLEOTIDE SEQUENCE [LARGE SCALE GENOMIC DNA]</scope>
    <source>
        <strain evidence="2">NBRC 103632</strain>
    </source>
</reference>
<dbReference type="RefSeq" id="WP_238194418.1">
    <property type="nucleotide sequence ID" value="NZ_BPQZ01000001.1"/>
</dbReference>